<dbReference type="AlphaFoldDB" id="A0A2G9RUA9"/>
<dbReference type="OrthoDB" id="9973183at2759"/>
<accession>A0A2G9RUA9</accession>
<gene>
    <name evidence="1" type="ORF">AB205_0011040</name>
</gene>
<organism evidence="1">
    <name type="scientific">Aquarana catesbeiana</name>
    <name type="common">American bullfrog</name>
    <name type="synonym">Rana catesbeiana</name>
    <dbReference type="NCBI Taxonomy" id="8400"/>
    <lineage>
        <taxon>Eukaryota</taxon>
        <taxon>Metazoa</taxon>
        <taxon>Chordata</taxon>
        <taxon>Craniata</taxon>
        <taxon>Vertebrata</taxon>
        <taxon>Euteleostomi</taxon>
        <taxon>Amphibia</taxon>
        <taxon>Batrachia</taxon>
        <taxon>Anura</taxon>
        <taxon>Neobatrachia</taxon>
        <taxon>Ranoidea</taxon>
        <taxon>Ranidae</taxon>
        <taxon>Aquarana</taxon>
    </lineage>
</organism>
<name>A0A2G9RUA9_AQUCT</name>
<sequence length="71" mass="8072">MQYKISTPQSSNCTQQNVWCFLVVDFSTVSKACNITFVWYEICCNLVHDKQLRHIPVGACNFDLSSPSLVL</sequence>
<proteinExistence type="predicted"/>
<evidence type="ECO:0000313" key="1">
    <source>
        <dbReference type="EMBL" id="PIO31385.1"/>
    </source>
</evidence>
<protein>
    <submittedName>
        <fullName evidence="1">Uncharacterized protein</fullName>
    </submittedName>
</protein>
<dbReference type="EMBL" id="KV930242">
    <property type="protein sequence ID" value="PIO31385.1"/>
    <property type="molecule type" value="Genomic_DNA"/>
</dbReference>
<reference evidence="1" key="1">
    <citation type="submission" date="2017-08" db="EMBL/GenBank/DDBJ databases">
        <title>Assembly of the North American Bullfrog Genome.</title>
        <authorList>
            <person name="Warren R.L."/>
            <person name="Vandervalk B.P."/>
            <person name="Kucuk E."/>
            <person name="Birol I."/>
            <person name="Helbing C."/>
            <person name="Pandoh P."/>
            <person name="Behsaz B."/>
            <person name="Mohamadi H."/>
            <person name="Chu J."/>
            <person name="Jackman S."/>
            <person name="Hammond S.A."/>
            <person name="Veldhoen N."/>
            <person name="Kirk H."/>
            <person name="Zhao Y."/>
            <person name="Coope R."/>
            <person name="Pleasance S."/>
            <person name="Moore R."/>
            <person name="Holt R."/>
        </authorList>
    </citation>
    <scope>NUCLEOTIDE SEQUENCE</scope>
    <source>
        <strain evidence="1">Bruno</strain>
        <tissue evidence="1">Liver</tissue>
    </source>
</reference>